<dbReference type="InterPro" id="IPR036388">
    <property type="entry name" value="WH-like_DNA-bd_sf"/>
</dbReference>
<evidence type="ECO:0000256" key="1">
    <source>
        <dbReference type="ARBA" id="ARBA00005820"/>
    </source>
</evidence>
<dbReference type="CDD" id="cd15831">
    <property type="entry name" value="BTAD"/>
    <property type="match status" value="1"/>
</dbReference>
<dbReference type="SUPFAM" id="SSF46894">
    <property type="entry name" value="C-terminal effector domain of the bipartite response regulators"/>
    <property type="match status" value="1"/>
</dbReference>
<reference evidence="9 10" key="1">
    <citation type="submission" date="2019-07" db="EMBL/GenBank/DDBJ databases">
        <title>New species of Amycolatopsis and Streptomyces.</title>
        <authorList>
            <person name="Duangmal K."/>
            <person name="Teo W.F.A."/>
            <person name="Lipun K."/>
        </authorList>
    </citation>
    <scope>NUCLEOTIDE SEQUENCE [LARGE SCALE GENOMIC DNA]</scope>
    <source>
        <strain evidence="9 10">TISTR 2346</strain>
    </source>
</reference>
<sequence length="673" mass="71080">MLENGWARVGAQVTRFEVLGPLRVCRDDEELALGFPQQRALLALLVVRAGRSVPVGEIVDVLWAERPPASAMNVVRRYVGALRRLLEPGLPPRAPGRRLLRRAGGFLLEADEDEVDLLRFRELTRRGKRAVATGRPEVALGHFAAALGEWRGPVATGIPSSVREHAVFAAVERELVRTTVMAADTALLCGGAERILPRLRQAVGLDPMNESLHARLVMALAASGLQAEAMAAYEDVRRLLAEELGVPPGAELSAAHTRVLRQELRPGGPAAVQGTPVPVPVPSGRATDPRVTGPRVTGPHVTTFWVTDPDDRSIRLPPGPRVFSGRRAELAGLLELTATASGSAGASSTFLISGMAGIGKTTLAVHWAHEVADRFPDGGLYVGLRGFAPSRAPLEPAEALRCMLAALGVPARRLPSGLDALAGLYRSVLSGRRLLVLLDDAFGTEQVRPLLPASSGCLTVVTSRNGLPGLIASGAHPLRLGLPSTADARAVLAARTGHERLAADPGAADEIVARCGRLPLALAIVAARVTSHPDVPLAAVAAELRDSRGSLDAFAGAGGAADARTAFTCSYRWLPPGSARLFRLLSLHSGPDLPVAAAAALAGLPARRARLILDELADAHLVTEHAPGRYAQHDLLRAFAAELTAGHDSPAEREAARQRLRDHVDSVDRGSDR</sequence>
<dbReference type="EMBL" id="VJZE01000114">
    <property type="protein sequence ID" value="MPY41782.1"/>
    <property type="molecule type" value="Genomic_DNA"/>
</dbReference>
<dbReference type="Pfam" id="PF03704">
    <property type="entry name" value="BTAD"/>
    <property type="match status" value="1"/>
</dbReference>
<dbReference type="GO" id="GO:0006355">
    <property type="term" value="P:regulation of DNA-templated transcription"/>
    <property type="evidence" value="ECO:0007669"/>
    <property type="project" value="InterPro"/>
</dbReference>
<evidence type="ECO:0000313" key="10">
    <source>
        <dbReference type="Proteomes" id="UP000326979"/>
    </source>
</evidence>
<dbReference type="InterPro" id="IPR016032">
    <property type="entry name" value="Sig_transdc_resp-reg_C-effctor"/>
</dbReference>
<dbReference type="SMART" id="SM00862">
    <property type="entry name" value="Trans_reg_C"/>
    <property type="match status" value="1"/>
</dbReference>
<dbReference type="InterPro" id="IPR001867">
    <property type="entry name" value="OmpR/PhoB-type_DNA-bd"/>
</dbReference>
<feature type="compositionally biased region" description="Basic and acidic residues" evidence="7">
    <location>
        <begin position="649"/>
        <end position="673"/>
    </location>
</feature>
<evidence type="ECO:0000256" key="4">
    <source>
        <dbReference type="ARBA" id="ARBA00023125"/>
    </source>
</evidence>
<evidence type="ECO:0000256" key="6">
    <source>
        <dbReference type="PROSITE-ProRule" id="PRU01091"/>
    </source>
</evidence>
<proteinExistence type="inferred from homology"/>
<dbReference type="Gene3D" id="1.10.10.10">
    <property type="entry name" value="Winged helix-like DNA-binding domain superfamily/Winged helix DNA-binding domain"/>
    <property type="match status" value="1"/>
</dbReference>
<dbReference type="Gene3D" id="1.25.40.10">
    <property type="entry name" value="Tetratricopeptide repeat domain"/>
    <property type="match status" value="1"/>
</dbReference>
<gene>
    <name evidence="9" type="ORF">FNH04_18265</name>
</gene>
<keyword evidence="5" id="KW-0804">Transcription</keyword>
<keyword evidence="3" id="KW-0805">Transcription regulation</keyword>
<dbReference type="InterPro" id="IPR005158">
    <property type="entry name" value="BTAD"/>
</dbReference>
<organism evidence="9 10">
    <name type="scientific">Streptomyces phyllanthi</name>
    <dbReference type="NCBI Taxonomy" id="1803180"/>
    <lineage>
        <taxon>Bacteria</taxon>
        <taxon>Bacillati</taxon>
        <taxon>Actinomycetota</taxon>
        <taxon>Actinomycetes</taxon>
        <taxon>Kitasatosporales</taxon>
        <taxon>Streptomycetaceae</taxon>
        <taxon>Streptomyces</taxon>
    </lineage>
</organism>
<evidence type="ECO:0000256" key="7">
    <source>
        <dbReference type="SAM" id="MobiDB-lite"/>
    </source>
</evidence>
<comment type="similarity">
    <text evidence="1">Belongs to the AfsR/DnrI/RedD regulatory family.</text>
</comment>
<dbReference type="SUPFAM" id="SSF48452">
    <property type="entry name" value="TPR-like"/>
    <property type="match status" value="1"/>
</dbReference>
<keyword evidence="2" id="KW-0902">Two-component regulatory system</keyword>
<feature type="region of interest" description="Disordered" evidence="7">
    <location>
        <begin position="647"/>
        <end position="673"/>
    </location>
</feature>
<dbReference type="PANTHER" id="PTHR35807:SF1">
    <property type="entry name" value="TRANSCRIPTIONAL REGULATOR REDD"/>
    <property type="match status" value="1"/>
</dbReference>
<dbReference type="SUPFAM" id="SSF52540">
    <property type="entry name" value="P-loop containing nucleoside triphosphate hydrolases"/>
    <property type="match status" value="1"/>
</dbReference>
<dbReference type="Gene3D" id="3.40.50.300">
    <property type="entry name" value="P-loop containing nucleotide triphosphate hydrolases"/>
    <property type="match status" value="1"/>
</dbReference>
<dbReference type="SMART" id="SM01043">
    <property type="entry name" value="BTAD"/>
    <property type="match status" value="1"/>
</dbReference>
<keyword evidence="4 6" id="KW-0238">DNA-binding</keyword>
<evidence type="ECO:0000256" key="2">
    <source>
        <dbReference type="ARBA" id="ARBA00023012"/>
    </source>
</evidence>
<protein>
    <submittedName>
        <fullName evidence="9">AfsR family transcriptional regulator</fullName>
    </submittedName>
</protein>
<dbReference type="PROSITE" id="PS51755">
    <property type="entry name" value="OMPR_PHOB"/>
    <property type="match status" value="1"/>
</dbReference>
<comment type="caution">
    <text evidence="9">The sequence shown here is derived from an EMBL/GenBank/DDBJ whole genome shotgun (WGS) entry which is preliminary data.</text>
</comment>
<dbReference type="InterPro" id="IPR011990">
    <property type="entry name" value="TPR-like_helical_dom_sf"/>
</dbReference>
<accession>A0A5N8W3U6</accession>
<feature type="region of interest" description="Disordered" evidence="7">
    <location>
        <begin position="267"/>
        <end position="300"/>
    </location>
</feature>
<dbReference type="PRINTS" id="PR00364">
    <property type="entry name" value="DISEASERSIST"/>
</dbReference>
<dbReference type="Pfam" id="PF00486">
    <property type="entry name" value="Trans_reg_C"/>
    <property type="match status" value="1"/>
</dbReference>
<dbReference type="AlphaFoldDB" id="A0A5N8W3U6"/>
<evidence type="ECO:0000259" key="8">
    <source>
        <dbReference type="PROSITE" id="PS51755"/>
    </source>
</evidence>
<dbReference type="GO" id="GO:0000160">
    <property type="term" value="P:phosphorelay signal transduction system"/>
    <property type="evidence" value="ECO:0007669"/>
    <property type="project" value="UniProtKB-KW"/>
</dbReference>
<evidence type="ECO:0000256" key="5">
    <source>
        <dbReference type="ARBA" id="ARBA00023163"/>
    </source>
</evidence>
<dbReference type="InterPro" id="IPR051677">
    <property type="entry name" value="AfsR-DnrI-RedD_regulator"/>
</dbReference>
<feature type="DNA-binding region" description="OmpR/PhoB-type" evidence="6">
    <location>
        <begin position="4"/>
        <end position="110"/>
    </location>
</feature>
<evidence type="ECO:0000256" key="3">
    <source>
        <dbReference type="ARBA" id="ARBA00023015"/>
    </source>
</evidence>
<dbReference type="InterPro" id="IPR027417">
    <property type="entry name" value="P-loop_NTPase"/>
</dbReference>
<feature type="domain" description="OmpR/PhoB-type" evidence="8">
    <location>
        <begin position="4"/>
        <end position="110"/>
    </location>
</feature>
<keyword evidence="10" id="KW-1185">Reference proteome</keyword>
<dbReference type="PANTHER" id="PTHR35807">
    <property type="entry name" value="TRANSCRIPTIONAL REGULATOR REDD-RELATED"/>
    <property type="match status" value="1"/>
</dbReference>
<name>A0A5N8W3U6_9ACTN</name>
<evidence type="ECO:0000313" key="9">
    <source>
        <dbReference type="EMBL" id="MPY41782.1"/>
    </source>
</evidence>
<dbReference type="Proteomes" id="UP000326979">
    <property type="component" value="Unassembled WGS sequence"/>
</dbReference>
<dbReference type="GO" id="GO:0003677">
    <property type="term" value="F:DNA binding"/>
    <property type="evidence" value="ECO:0007669"/>
    <property type="project" value="UniProtKB-UniRule"/>
</dbReference>
<dbReference type="GO" id="GO:0043531">
    <property type="term" value="F:ADP binding"/>
    <property type="evidence" value="ECO:0007669"/>
    <property type="project" value="InterPro"/>
</dbReference>